<evidence type="ECO:0000259" key="3">
    <source>
        <dbReference type="Pfam" id="PF02784"/>
    </source>
</evidence>
<evidence type="ECO:0000256" key="2">
    <source>
        <dbReference type="ARBA" id="ARBA00022898"/>
    </source>
</evidence>
<dbReference type="Gene3D" id="3.20.20.10">
    <property type="entry name" value="Alanine racemase"/>
    <property type="match status" value="1"/>
</dbReference>
<dbReference type="SUPFAM" id="SSF50621">
    <property type="entry name" value="Alanine racemase C-terminal domain-like"/>
    <property type="match status" value="1"/>
</dbReference>
<proteinExistence type="predicted"/>
<dbReference type="Gene3D" id="2.40.37.10">
    <property type="entry name" value="Lyase, Ornithine Decarboxylase, Chain A, domain 1"/>
    <property type="match status" value="1"/>
</dbReference>
<dbReference type="Pfam" id="PF02784">
    <property type="entry name" value="Orn_Arg_deC_N"/>
    <property type="match status" value="1"/>
</dbReference>
<dbReference type="PANTHER" id="PTHR43727">
    <property type="entry name" value="DIAMINOPIMELATE DECARBOXYLASE"/>
    <property type="match status" value="1"/>
</dbReference>
<comment type="cofactor">
    <cofactor evidence="1">
        <name>pyridoxal 5'-phosphate</name>
        <dbReference type="ChEBI" id="CHEBI:597326"/>
    </cofactor>
</comment>
<dbReference type="EC" id="4.1.1.20" evidence="4"/>
<dbReference type="GO" id="GO:0009089">
    <property type="term" value="P:lysine biosynthetic process via diaminopimelate"/>
    <property type="evidence" value="ECO:0007669"/>
    <property type="project" value="TreeGrafter"/>
</dbReference>
<evidence type="ECO:0000313" key="4">
    <source>
        <dbReference type="EMBL" id="VEU80734.1"/>
    </source>
</evidence>
<reference evidence="4 5" key="1">
    <citation type="submission" date="2019-01" db="EMBL/GenBank/DDBJ databases">
        <authorList>
            <consortium name="Pathogen Informatics"/>
        </authorList>
    </citation>
    <scope>NUCLEOTIDE SEQUENCE [LARGE SCALE GENOMIC DNA]</scope>
    <source>
        <strain evidence="4 5">NCTC10138</strain>
    </source>
</reference>
<dbReference type="PANTHER" id="PTHR43727:SF2">
    <property type="entry name" value="GROUP IV DECARBOXYLASE"/>
    <property type="match status" value="1"/>
</dbReference>
<keyword evidence="2" id="KW-0663">Pyridoxal phosphate</keyword>
<keyword evidence="4" id="KW-0456">Lyase</keyword>
<evidence type="ECO:0000313" key="5">
    <source>
        <dbReference type="Proteomes" id="UP000289841"/>
    </source>
</evidence>
<dbReference type="STRING" id="1278311.GCA_000428705_01371"/>
<evidence type="ECO:0000256" key="1">
    <source>
        <dbReference type="ARBA" id="ARBA00001933"/>
    </source>
</evidence>
<dbReference type="SUPFAM" id="SSF51419">
    <property type="entry name" value="PLP-binding barrel"/>
    <property type="match status" value="1"/>
</dbReference>
<organism evidence="4 5">
    <name type="scientific">Haploplasma axanthum</name>
    <name type="common">Acholeplasma axanthum</name>
    <dbReference type="NCBI Taxonomy" id="29552"/>
    <lineage>
        <taxon>Bacteria</taxon>
        <taxon>Bacillati</taxon>
        <taxon>Mycoplasmatota</taxon>
        <taxon>Mollicutes</taxon>
        <taxon>Acholeplasmatales</taxon>
        <taxon>Acholeplasmataceae</taxon>
        <taxon>Haploplasma</taxon>
    </lineage>
</organism>
<keyword evidence="5" id="KW-1185">Reference proteome</keyword>
<dbReference type="GO" id="GO:0008836">
    <property type="term" value="F:diaminopimelate decarboxylase activity"/>
    <property type="evidence" value="ECO:0007669"/>
    <property type="project" value="UniProtKB-EC"/>
</dbReference>
<dbReference type="KEGG" id="aaxa:NCTC10138_01115"/>
<dbReference type="AlphaFoldDB" id="A0A449BE49"/>
<feature type="domain" description="Orn/DAP/Arg decarboxylase 2 N-terminal" evidence="3">
    <location>
        <begin position="16"/>
        <end position="247"/>
    </location>
</feature>
<dbReference type="InterPro" id="IPR022644">
    <property type="entry name" value="De-COase2_N"/>
</dbReference>
<sequence length="382" mass="43960">MNNNIKTPAFLFDIDKLRKRVNDLNELAKKTKINLCYAIKANPFLISYLKDYIHSFEVCSPGEFRICEKLNIKPEQIVLSGVNKEYNDIERIVNLNGTKTLYTIESEEHLKFLNDLANKNGIKLPVIIRLTSGNQFGVDITILENIIEKRNDYSLEIKGIQFYSGTQKKKIEVINHELNELKSLINLLRDKYNYETKVLEYGPGLAVNYFYNDGQPVSYQNYEELIDAIEKVGFKCEITLELGRYIAYECGEYITKVVDIKKNSGINYAIVDGGINHLNYYGQTMAMKIPNFEHIKTNKINKEDSYTICGSLCTVSDVLVRNLTLNTLNIGDTLIFKNTGAYSITEGIYLFLSRDMPRIYVKENKNVTLVRDFIETNQFNTI</sequence>
<dbReference type="InterPro" id="IPR009006">
    <property type="entry name" value="Ala_racemase/Decarboxylase_C"/>
</dbReference>
<dbReference type="Proteomes" id="UP000289841">
    <property type="component" value="Chromosome"/>
</dbReference>
<gene>
    <name evidence="4" type="primary">lysA</name>
    <name evidence="4" type="ORF">NCTC10138_01115</name>
</gene>
<protein>
    <submittedName>
        <fullName evidence="4">Diaminopimelate decarboxylase</fullName>
        <ecNumber evidence="4">4.1.1.20</ecNumber>
    </submittedName>
</protein>
<dbReference type="EMBL" id="LR215048">
    <property type="protein sequence ID" value="VEU80734.1"/>
    <property type="molecule type" value="Genomic_DNA"/>
</dbReference>
<name>A0A449BE49_HAPAX</name>
<dbReference type="RefSeq" id="WP_026390815.1">
    <property type="nucleotide sequence ID" value="NZ_LR215048.1"/>
</dbReference>
<dbReference type="OrthoDB" id="9802241at2"/>
<dbReference type="InterPro" id="IPR029066">
    <property type="entry name" value="PLP-binding_barrel"/>
</dbReference>
<accession>A0A449BE49</accession>